<reference evidence="2 3" key="1">
    <citation type="submission" date="2019-03" db="EMBL/GenBank/DDBJ databases">
        <title>Genomic Encyclopedia of Type Strains, Phase IV (KMG-IV): sequencing the most valuable type-strain genomes for metagenomic binning, comparative biology and taxonomic classification.</title>
        <authorList>
            <person name="Goeker M."/>
        </authorList>
    </citation>
    <scope>NUCLEOTIDE SEQUENCE [LARGE SCALE GENOMIC DNA]</scope>
    <source>
        <strain evidence="2 3">DSM 104836</strain>
    </source>
</reference>
<evidence type="ECO:0000259" key="1">
    <source>
        <dbReference type="Pfam" id="PF13629"/>
    </source>
</evidence>
<comment type="caution">
    <text evidence="2">The sequence shown here is derived from an EMBL/GenBank/DDBJ whole genome shotgun (WGS) entry which is preliminary data.</text>
</comment>
<accession>A0A4R3JCB2</accession>
<name>A0A4R3JCB2_9RHOB</name>
<evidence type="ECO:0000313" key="3">
    <source>
        <dbReference type="Proteomes" id="UP000295696"/>
    </source>
</evidence>
<dbReference type="InterPro" id="IPR032789">
    <property type="entry name" value="T2SS-T3SS_pil_N"/>
</dbReference>
<organism evidence="2 3">
    <name type="scientific">Primorskyibacter sedentarius</name>
    <dbReference type="NCBI Taxonomy" id="745311"/>
    <lineage>
        <taxon>Bacteria</taxon>
        <taxon>Pseudomonadati</taxon>
        <taxon>Pseudomonadota</taxon>
        <taxon>Alphaproteobacteria</taxon>
        <taxon>Rhodobacterales</taxon>
        <taxon>Roseobacteraceae</taxon>
        <taxon>Primorskyibacter</taxon>
    </lineage>
</organism>
<dbReference type="EMBL" id="SLZU01000008">
    <property type="protein sequence ID" value="TCS62733.1"/>
    <property type="molecule type" value="Genomic_DNA"/>
</dbReference>
<sequence>MRTIPKAAIMRPCIEVRNLFYRAAMAALILGSMISPLHAQEASRSGSVRPLLLKLTAGEAQVEAVAAPFDTVIVGDPAIVSTSVINATSLVLTARAAGRTNIILLDANGTIQTQWDILVSEETQHRAGIYRGTMRSIVSCNPTCRQIRELDGLNP</sequence>
<dbReference type="OrthoDB" id="9815749at2"/>
<feature type="domain" description="Pilus formation protein N-terminal" evidence="1">
    <location>
        <begin position="53"/>
        <end position="120"/>
    </location>
</feature>
<dbReference type="Proteomes" id="UP000295696">
    <property type="component" value="Unassembled WGS sequence"/>
</dbReference>
<evidence type="ECO:0000313" key="2">
    <source>
        <dbReference type="EMBL" id="TCS62733.1"/>
    </source>
</evidence>
<keyword evidence="3" id="KW-1185">Reference proteome</keyword>
<dbReference type="AlphaFoldDB" id="A0A4R3JCB2"/>
<protein>
    <submittedName>
        <fullName evidence="2">Putative type II/III system pilus formation protein</fullName>
    </submittedName>
</protein>
<gene>
    <name evidence="2" type="ORF">EDD52_10827</name>
</gene>
<proteinExistence type="predicted"/>
<dbReference type="Pfam" id="PF13629">
    <property type="entry name" value="T2SS-T3SS_pil_N"/>
    <property type="match status" value="1"/>
</dbReference>